<organism evidence="2 3">
    <name type="scientific">Heliocybe sulcata</name>
    <dbReference type="NCBI Taxonomy" id="5364"/>
    <lineage>
        <taxon>Eukaryota</taxon>
        <taxon>Fungi</taxon>
        <taxon>Dikarya</taxon>
        <taxon>Basidiomycota</taxon>
        <taxon>Agaricomycotina</taxon>
        <taxon>Agaricomycetes</taxon>
        <taxon>Gloeophyllales</taxon>
        <taxon>Gloeophyllaceae</taxon>
        <taxon>Heliocybe</taxon>
    </lineage>
</organism>
<name>A0A5C3MTV3_9AGAM</name>
<dbReference type="AlphaFoldDB" id="A0A5C3MTV3"/>
<protein>
    <submittedName>
        <fullName evidence="2">Uncharacterized protein</fullName>
    </submittedName>
</protein>
<evidence type="ECO:0000313" key="2">
    <source>
        <dbReference type="EMBL" id="TFK48373.1"/>
    </source>
</evidence>
<proteinExistence type="predicted"/>
<evidence type="ECO:0000256" key="1">
    <source>
        <dbReference type="SAM" id="MobiDB-lite"/>
    </source>
</evidence>
<gene>
    <name evidence="2" type="ORF">OE88DRAFT_1664123</name>
</gene>
<evidence type="ECO:0000313" key="3">
    <source>
        <dbReference type="Proteomes" id="UP000305948"/>
    </source>
</evidence>
<reference evidence="2 3" key="1">
    <citation type="journal article" date="2019" name="Nat. Ecol. Evol.">
        <title>Megaphylogeny resolves global patterns of mushroom evolution.</title>
        <authorList>
            <person name="Varga T."/>
            <person name="Krizsan K."/>
            <person name="Foldi C."/>
            <person name="Dima B."/>
            <person name="Sanchez-Garcia M."/>
            <person name="Sanchez-Ramirez S."/>
            <person name="Szollosi G.J."/>
            <person name="Szarkandi J.G."/>
            <person name="Papp V."/>
            <person name="Albert L."/>
            <person name="Andreopoulos W."/>
            <person name="Angelini C."/>
            <person name="Antonin V."/>
            <person name="Barry K.W."/>
            <person name="Bougher N.L."/>
            <person name="Buchanan P."/>
            <person name="Buyck B."/>
            <person name="Bense V."/>
            <person name="Catcheside P."/>
            <person name="Chovatia M."/>
            <person name="Cooper J."/>
            <person name="Damon W."/>
            <person name="Desjardin D."/>
            <person name="Finy P."/>
            <person name="Geml J."/>
            <person name="Haridas S."/>
            <person name="Hughes K."/>
            <person name="Justo A."/>
            <person name="Karasinski D."/>
            <person name="Kautmanova I."/>
            <person name="Kiss B."/>
            <person name="Kocsube S."/>
            <person name="Kotiranta H."/>
            <person name="LaButti K.M."/>
            <person name="Lechner B.E."/>
            <person name="Liimatainen K."/>
            <person name="Lipzen A."/>
            <person name="Lukacs Z."/>
            <person name="Mihaltcheva S."/>
            <person name="Morgado L.N."/>
            <person name="Niskanen T."/>
            <person name="Noordeloos M.E."/>
            <person name="Ohm R.A."/>
            <person name="Ortiz-Santana B."/>
            <person name="Ovrebo C."/>
            <person name="Racz N."/>
            <person name="Riley R."/>
            <person name="Savchenko A."/>
            <person name="Shiryaev A."/>
            <person name="Soop K."/>
            <person name="Spirin V."/>
            <person name="Szebenyi C."/>
            <person name="Tomsovsky M."/>
            <person name="Tulloss R.E."/>
            <person name="Uehling J."/>
            <person name="Grigoriev I.V."/>
            <person name="Vagvolgyi C."/>
            <person name="Papp T."/>
            <person name="Martin F.M."/>
            <person name="Miettinen O."/>
            <person name="Hibbett D.S."/>
            <person name="Nagy L.G."/>
        </authorList>
    </citation>
    <scope>NUCLEOTIDE SEQUENCE [LARGE SCALE GENOMIC DNA]</scope>
    <source>
        <strain evidence="2 3">OMC1185</strain>
    </source>
</reference>
<dbReference type="Proteomes" id="UP000305948">
    <property type="component" value="Unassembled WGS sequence"/>
</dbReference>
<sequence>MKAGTGSFLINQRPPSSSRRRMLLSCARGLSRAEYRTHSQLRSPMLQLLNESVRQRGK</sequence>
<feature type="region of interest" description="Disordered" evidence="1">
    <location>
        <begin position="1"/>
        <end position="20"/>
    </location>
</feature>
<dbReference type="EMBL" id="ML213519">
    <property type="protein sequence ID" value="TFK48373.1"/>
    <property type="molecule type" value="Genomic_DNA"/>
</dbReference>
<accession>A0A5C3MTV3</accession>
<keyword evidence="3" id="KW-1185">Reference proteome</keyword>